<evidence type="ECO:0000313" key="2">
    <source>
        <dbReference type="Proteomes" id="UP000076871"/>
    </source>
</evidence>
<sequence length="231" mass="25760">MFAPPNCEHAAIRPVEKALFFLASPSITFNNSHVCSSSLVQLVAWVSKAKKSRPNLQQHLSSLIRLAFTVPNIEQSGGGRPQYMRPLSDHLSLDGIEQIEHLMKCAPGVQGLYVAKEDMLQNSVKRHFKTDVSHWRLTWLSGIVHARIHIVAKTGQPAACCQDAEDATVAPDRRSQRKQLACFCIYRSSETKMEEWSPVYGSYPGVQTRGKVIKSQDPTCGKPHIILDDLV</sequence>
<evidence type="ECO:0000313" key="1">
    <source>
        <dbReference type="EMBL" id="KZT01058.1"/>
    </source>
</evidence>
<dbReference type="InParanoid" id="A0A165BHD4"/>
<name>A0A165BHD4_9APHY</name>
<protein>
    <submittedName>
        <fullName evidence="1">Uncharacterized protein</fullName>
    </submittedName>
</protein>
<dbReference type="EMBL" id="KV427671">
    <property type="protein sequence ID" value="KZT01058.1"/>
    <property type="molecule type" value="Genomic_DNA"/>
</dbReference>
<accession>A0A165BHD4</accession>
<dbReference type="Proteomes" id="UP000076871">
    <property type="component" value="Unassembled WGS sequence"/>
</dbReference>
<dbReference type="GeneID" id="63824392"/>
<dbReference type="RefSeq" id="XP_040758798.1">
    <property type="nucleotide sequence ID" value="XM_040907363.1"/>
</dbReference>
<organism evidence="1 2">
    <name type="scientific">Laetiporus sulphureus 93-53</name>
    <dbReference type="NCBI Taxonomy" id="1314785"/>
    <lineage>
        <taxon>Eukaryota</taxon>
        <taxon>Fungi</taxon>
        <taxon>Dikarya</taxon>
        <taxon>Basidiomycota</taxon>
        <taxon>Agaricomycotina</taxon>
        <taxon>Agaricomycetes</taxon>
        <taxon>Polyporales</taxon>
        <taxon>Laetiporus</taxon>
    </lineage>
</organism>
<gene>
    <name evidence="1" type="ORF">LAESUDRAFT_717760</name>
</gene>
<keyword evidence="2" id="KW-1185">Reference proteome</keyword>
<proteinExistence type="predicted"/>
<reference evidence="1 2" key="1">
    <citation type="journal article" date="2016" name="Mol. Biol. Evol.">
        <title>Comparative Genomics of Early-Diverging Mushroom-Forming Fungi Provides Insights into the Origins of Lignocellulose Decay Capabilities.</title>
        <authorList>
            <person name="Nagy L.G."/>
            <person name="Riley R."/>
            <person name="Tritt A."/>
            <person name="Adam C."/>
            <person name="Daum C."/>
            <person name="Floudas D."/>
            <person name="Sun H."/>
            <person name="Yadav J.S."/>
            <person name="Pangilinan J."/>
            <person name="Larsson K.H."/>
            <person name="Matsuura K."/>
            <person name="Barry K."/>
            <person name="Labutti K."/>
            <person name="Kuo R."/>
            <person name="Ohm R.A."/>
            <person name="Bhattacharya S.S."/>
            <person name="Shirouzu T."/>
            <person name="Yoshinaga Y."/>
            <person name="Martin F.M."/>
            <person name="Grigoriev I.V."/>
            <person name="Hibbett D.S."/>
        </authorList>
    </citation>
    <scope>NUCLEOTIDE SEQUENCE [LARGE SCALE GENOMIC DNA]</scope>
    <source>
        <strain evidence="1 2">93-53</strain>
    </source>
</reference>
<dbReference type="AlphaFoldDB" id="A0A165BHD4"/>